<feature type="region of interest" description="Disordered" evidence="8">
    <location>
        <begin position="540"/>
        <end position="571"/>
    </location>
</feature>
<dbReference type="InterPro" id="IPR034922">
    <property type="entry name" value="REX1-like_exo"/>
</dbReference>
<feature type="compositionally biased region" description="Low complexity" evidence="8">
    <location>
        <begin position="62"/>
        <end position="72"/>
    </location>
</feature>
<dbReference type="Gene3D" id="3.30.420.10">
    <property type="entry name" value="Ribonuclease H-like superfamily/Ribonuclease H"/>
    <property type="match status" value="1"/>
</dbReference>
<evidence type="ECO:0000256" key="3">
    <source>
        <dbReference type="ARBA" id="ARBA00022722"/>
    </source>
</evidence>
<name>A0A8H6Y5S2_9AGAR</name>
<dbReference type="GO" id="GO:0010629">
    <property type="term" value="P:negative regulation of gene expression"/>
    <property type="evidence" value="ECO:0007669"/>
    <property type="project" value="UniProtKB-ARBA"/>
</dbReference>
<feature type="coiled-coil region" evidence="7">
    <location>
        <begin position="955"/>
        <end position="987"/>
    </location>
</feature>
<dbReference type="InterPro" id="IPR012337">
    <property type="entry name" value="RNaseH-like_sf"/>
</dbReference>
<feature type="coiled-coil region" evidence="7">
    <location>
        <begin position="737"/>
        <end position="771"/>
    </location>
</feature>
<keyword evidence="7" id="KW-0175">Coiled coil</keyword>
<gene>
    <name evidence="10" type="ORF">MVEN_01237200</name>
</gene>
<accession>A0A8H6Y5S2</accession>
<feature type="compositionally biased region" description="Basic and acidic residues" evidence="8">
    <location>
        <begin position="1483"/>
        <end position="1499"/>
    </location>
</feature>
<feature type="region of interest" description="Disordered" evidence="8">
    <location>
        <begin position="1097"/>
        <end position="1133"/>
    </location>
</feature>
<feature type="compositionally biased region" description="Low complexity" evidence="8">
    <location>
        <begin position="1384"/>
        <end position="1396"/>
    </location>
</feature>
<dbReference type="GO" id="GO:0004527">
    <property type="term" value="F:exonuclease activity"/>
    <property type="evidence" value="ECO:0007669"/>
    <property type="project" value="UniProtKB-KW"/>
</dbReference>
<dbReference type="InterPro" id="IPR047021">
    <property type="entry name" value="REXO1/3/4-like"/>
</dbReference>
<keyword evidence="4" id="KW-0378">Hydrolase</keyword>
<reference evidence="10" key="1">
    <citation type="submission" date="2020-05" db="EMBL/GenBank/DDBJ databases">
        <title>Mycena genomes resolve the evolution of fungal bioluminescence.</title>
        <authorList>
            <person name="Tsai I.J."/>
        </authorList>
    </citation>
    <scope>NUCLEOTIDE SEQUENCE</scope>
    <source>
        <strain evidence="10">CCC161011</strain>
    </source>
</reference>
<feature type="compositionally biased region" description="Low complexity" evidence="8">
    <location>
        <begin position="1238"/>
        <end position="1248"/>
    </location>
</feature>
<sequence length="1662" mass="180117">MFSSLQLFQQLSCPDNKCSRPGCLYSHRTDLPPPPTLVVPVEQPVASSSSNPTTIPAKRPGTSTSAPSSSASQEPPRKQQKITSNRAAPVPQQATTGPPVLRVNGAQSVVPVPVRQAMLKTLFDHFVILYAAILPTNPTLASEHALRQEEELYKKSNKQTYRVAVIQCAAALKRRPLPDTSSHPSIGTEEEVIARAEALKSRKSLRLTRAKVEHLIVSKEDLELWGFILDIPDGVGGDQPSLENKIAKCDRCGKPFTVKRKDEADECIYHWGKPITRTRTTSGTGQRERVFRCCYRPAPGDDEGCTHGPHVFYESKPEDLHSRHAFSYLKPPPSPSTVLDVAALDCEMIYTTGGMRVARVSVVDGAGNEVLDELVRMDDGVEIIDFNTRFSGITEADYAKAVLPLSSIRESLDSIMNTETVLIGHALDNDLNTLRIVHHNVVDTALIFKHSAGPPYRKALKDLAREHLGITIQSGGGSVGHSSVEDSIATLDLMSVAFGQSDPNILKSSAGTDFNQFKFKSIGKEPELLKRISSYEQGVHYQYSPSPEPEGRYQYSPSPEPQAVPAQNEARTRPSLLQALTNNTSESQTPPFPTVFERSLPTQQPVLAEVESPAMDDESMQLHYPETPAEERPATTILKRNTLPPPPPPPPPFVPNYTALKQLHTRLETAHKVLAAPPPPKKAPTPLPEFPRPSLIAANNTLHHTEKLYTSAKEAVEASQARTATSEQGVAAAQTLVDHLTQALAAARTALELAQKTLLEARQAAEEAQAALLSSRASADAAEETKRLLEEPPPPRAPTPEPVNDNEELIGEMKKDLDSLRIWVEEQEAGHLPAAVVAVGRDISRDREEEPEEREASKMVIAPDDTDTDGEVRDANNSSAPLPATGNPAPDSEGQTDMKIEPRRLEEDAAQALVALAEQTITAQNHTPTSFTKDSVVKVKPEPVQERLPIEEVSVAEAALAREAALRKQQEARREQVRIQKEQAHAAAALSILKERQDAAAKSKTAAQSTPPPSNGDIQQQSGNVDSRNAVLPPTQAKVKAKKSKPVSGGVKLGPEVTGTVELCVSTDTAASSEPSPALERAAALGLRVRPNLAKAAVADPPAPSSKPKKARNHSLPPVSHLDNESPSLSPKSAEITAYRTGSDPGDIPIIPTAPEMPLHVSTDVQLMNLRFALQDGVTWEAISRSRPQLPGIKTEEREDDLRPAIPSSDTQAKPAPALTPQRPPPADPPITTPIPSAPVVTAAPTVASKPLPSRKHLPKFNKTTPQTGITSNSQAPKSAITHTAAQPRVMPRSNDVASVHAQPAETPPVTISSKRPPTVSAAAPDVAPGLTRAKDLVNGSNSHPVPPPSPKIPFPFKTKTNAGSGVSTTFQDSNGPSDNGPLSGRVSGPTRGRSPPRYPRSRSRTPDRDRYGGRVSNTYASREPERYSRQTPEPSGRRTPDWAGPPSPPSFYNNEWSPPGRSPSPLRSRHATPPRQWQRTESSAKRTSSDHYSPDRYSPHRPSAPAAFYSPRQDSPPKGPRQIPRAPSHNHKRARDEEYTTPFHAQKRFKDDGRDVSAASSRSLNPEMDRPSLENRLAASSDPNVHFTGRGESYRPAVGMSAHYDEYDPRQQGLLSRLSDPGPIRGNNSRGRGGTRGRGNKMRGRGRGGSSSEMSLVDRLL</sequence>
<proteinExistence type="inferred from homology"/>
<evidence type="ECO:0000256" key="4">
    <source>
        <dbReference type="ARBA" id="ARBA00022801"/>
    </source>
</evidence>
<keyword evidence="6" id="KW-0539">Nucleus</keyword>
<feature type="compositionally biased region" description="Polar residues" evidence="8">
    <location>
        <begin position="1016"/>
        <end position="1027"/>
    </location>
</feature>
<dbReference type="SUPFAM" id="SSF53098">
    <property type="entry name" value="Ribonuclease H-like"/>
    <property type="match status" value="1"/>
</dbReference>
<evidence type="ECO:0000256" key="5">
    <source>
        <dbReference type="ARBA" id="ARBA00022839"/>
    </source>
</evidence>
<feature type="compositionally biased region" description="Low complexity" evidence="8">
    <location>
        <begin position="1458"/>
        <end position="1467"/>
    </location>
</feature>
<dbReference type="PANTHER" id="PTHR12801">
    <property type="entry name" value="RNA EXONUCLEASE REXO1 / RECO3 FAMILY MEMBER-RELATED"/>
    <property type="match status" value="1"/>
</dbReference>
<keyword evidence="5 10" id="KW-0269">Exonuclease</keyword>
<feature type="region of interest" description="Disordered" evidence="8">
    <location>
        <begin position="29"/>
        <end position="100"/>
    </location>
</feature>
<comment type="similarity">
    <text evidence="2">Belongs to the REXO1/REXO3 family.</text>
</comment>
<keyword evidence="3" id="KW-0540">Nuclease</keyword>
<evidence type="ECO:0000256" key="7">
    <source>
        <dbReference type="SAM" id="Coils"/>
    </source>
</evidence>
<evidence type="ECO:0000313" key="11">
    <source>
        <dbReference type="Proteomes" id="UP000620124"/>
    </source>
</evidence>
<feature type="compositionally biased region" description="Pro residues" evidence="8">
    <location>
        <begin position="1222"/>
        <end position="1237"/>
    </location>
</feature>
<evidence type="ECO:0000313" key="10">
    <source>
        <dbReference type="EMBL" id="KAF7352711.1"/>
    </source>
</evidence>
<dbReference type="GO" id="GO:0005634">
    <property type="term" value="C:nucleus"/>
    <property type="evidence" value="ECO:0007669"/>
    <property type="project" value="UniProtKB-SubCell"/>
</dbReference>
<feature type="domain" description="Exonuclease" evidence="9">
    <location>
        <begin position="340"/>
        <end position="503"/>
    </location>
</feature>
<keyword evidence="11" id="KW-1185">Reference proteome</keyword>
<dbReference type="InterPro" id="IPR013520">
    <property type="entry name" value="Ribonucl_H"/>
</dbReference>
<feature type="region of interest" description="Disordered" evidence="8">
    <location>
        <begin position="843"/>
        <end position="896"/>
    </location>
</feature>
<feature type="compositionally biased region" description="Polar residues" evidence="8">
    <location>
        <begin position="81"/>
        <end position="96"/>
    </location>
</feature>
<evidence type="ECO:0000256" key="2">
    <source>
        <dbReference type="ARBA" id="ARBA00006357"/>
    </source>
</evidence>
<dbReference type="Proteomes" id="UP000620124">
    <property type="component" value="Unassembled WGS sequence"/>
</dbReference>
<dbReference type="EMBL" id="JACAZI010000009">
    <property type="protein sequence ID" value="KAF7352711.1"/>
    <property type="molecule type" value="Genomic_DNA"/>
</dbReference>
<organism evidence="10 11">
    <name type="scientific">Mycena venus</name>
    <dbReference type="NCBI Taxonomy" id="2733690"/>
    <lineage>
        <taxon>Eukaryota</taxon>
        <taxon>Fungi</taxon>
        <taxon>Dikarya</taxon>
        <taxon>Basidiomycota</taxon>
        <taxon>Agaricomycotina</taxon>
        <taxon>Agaricomycetes</taxon>
        <taxon>Agaricomycetidae</taxon>
        <taxon>Agaricales</taxon>
        <taxon>Marasmiineae</taxon>
        <taxon>Mycenaceae</taxon>
        <taxon>Mycena</taxon>
    </lineage>
</organism>
<evidence type="ECO:0000259" key="9">
    <source>
        <dbReference type="SMART" id="SM00479"/>
    </source>
</evidence>
<feature type="region of interest" description="Disordered" evidence="8">
    <location>
        <begin position="1189"/>
        <end position="1662"/>
    </location>
</feature>
<dbReference type="GO" id="GO:0003676">
    <property type="term" value="F:nucleic acid binding"/>
    <property type="evidence" value="ECO:0007669"/>
    <property type="project" value="InterPro"/>
</dbReference>
<dbReference type="SMART" id="SM00479">
    <property type="entry name" value="EXOIII"/>
    <property type="match status" value="1"/>
</dbReference>
<feature type="compositionally biased region" description="Polar residues" evidence="8">
    <location>
        <begin position="1262"/>
        <end position="1285"/>
    </location>
</feature>
<evidence type="ECO:0000256" key="1">
    <source>
        <dbReference type="ARBA" id="ARBA00004123"/>
    </source>
</evidence>
<dbReference type="InterPro" id="IPR036397">
    <property type="entry name" value="RNaseH_sf"/>
</dbReference>
<protein>
    <submittedName>
        <fullName evidence="10">Exonuclease domain-containing protein</fullName>
    </submittedName>
</protein>
<feature type="region of interest" description="Disordered" evidence="8">
    <location>
        <begin position="774"/>
        <end position="806"/>
    </location>
</feature>
<feature type="compositionally biased region" description="Polar residues" evidence="8">
    <location>
        <begin position="1359"/>
        <end position="1378"/>
    </location>
</feature>
<dbReference type="FunFam" id="3.30.420.10:FF:000031">
    <property type="entry name" value="RNA exonuclease 1"/>
    <property type="match status" value="1"/>
</dbReference>
<comment type="subcellular location">
    <subcellularLocation>
        <location evidence="1">Nucleus</location>
    </subcellularLocation>
</comment>
<feature type="compositionally biased region" description="Pro residues" evidence="8">
    <location>
        <begin position="791"/>
        <end position="801"/>
    </location>
</feature>
<dbReference type="OrthoDB" id="8191639at2759"/>
<evidence type="ECO:0000256" key="6">
    <source>
        <dbReference type="ARBA" id="ARBA00023242"/>
    </source>
</evidence>
<feature type="compositionally biased region" description="Pro residues" evidence="8">
    <location>
        <begin position="1345"/>
        <end position="1354"/>
    </location>
</feature>
<feature type="compositionally biased region" description="Basic residues" evidence="8">
    <location>
        <begin position="1634"/>
        <end position="1647"/>
    </location>
</feature>
<dbReference type="CDD" id="cd06145">
    <property type="entry name" value="REX1_like"/>
    <property type="match status" value="1"/>
</dbReference>
<feature type="region of interest" description="Disordered" evidence="8">
    <location>
        <begin position="990"/>
        <end position="1053"/>
    </location>
</feature>
<evidence type="ECO:0000256" key="8">
    <source>
        <dbReference type="SAM" id="MobiDB-lite"/>
    </source>
</evidence>
<comment type="caution">
    <text evidence="10">The sequence shown here is derived from an EMBL/GenBank/DDBJ whole genome shotgun (WGS) entry which is preliminary data.</text>
</comment>
<feature type="compositionally biased region" description="Basic and acidic residues" evidence="8">
    <location>
        <begin position="1194"/>
        <end position="1203"/>
    </location>
</feature>
<dbReference type="PANTHER" id="PTHR12801:SF115">
    <property type="entry name" value="FI18136P1-RELATED"/>
    <property type="match status" value="1"/>
</dbReference>